<accession>A0ABR2YGY5</accession>
<dbReference type="InterPro" id="IPR011333">
    <property type="entry name" value="SKP1/BTB/POZ_sf"/>
</dbReference>
<gene>
    <name evidence="3" type="ORF">WJX75_007970</name>
</gene>
<evidence type="ECO:0000313" key="3">
    <source>
        <dbReference type="EMBL" id="KAK9905022.1"/>
    </source>
</evidence>
<name>A0ABR2YGY5_9CHLO</name>
<dbReference type="Gene3D" id="3.30.710.10">
    <property type="entry name" value="Potassium Channel Kv1.1, Chain A"/>
    <property type="match status" value="1"/>
</dbReference>
<dbReference type="Pfam" id="PF02214">
    <property type="entry name" value="BTB_2"/>
    <property type="match status" value="1"/>
</dbReference>
<proteinExistence type="predicted"/>
<dbReference type="InterPro" id="IPR000210">
    <property type="entry name" value="BTB/POZ_dom"/>
</dbReference>
<dbReference type="PANTHER" id="PTHR11145:SF8">
    <property type="entry name" value="RE57120P"/>
    <property type="match status" value="1"/>
</dbReference>
<dbReference type="InterPro" id="IPR045068">
    <property type="entry name" value="BACURD1-3"/>
</dbReference>
<dbReference type="SMART" id="SM00225">
    <property type="entry name" value="BTB"/>
    <property type="match status" value="1"/>
</dbReference>
<comment type="pathway">
    <text evidence="1">Protein modification; protein ubiquitination.</text>
</comment>
<protein>
    <recommendedName>
        <fullName evidence="2">BTB domain-containing protein</fullName>
    </recommendedName>
</protein>
<evidence type="ECO:0000313" key="4">
    <source>
        <dbReference type="Proteomes" id="UP001491310"/>
    </source>
</evidence>
<evidence type="ECO:0000259" key="2">
    <source>
        <dbReference type="SMART" id="SM00225"/>
    </source>
</evidence>
<dbReference type="InterPro" id="IPR003131">
    <property type="entry name" value="T1-type_BTB"/>
</dbReference>
<feature type="domain" description="BTB" evidence="2">
    <location>
        <begin position="23"/>
        <end position="124"/>
    </location>
</feature>
<dbReference type="PANTHER" id="PTHR11145">
    <property type="entry name" value="BTB/POZ DOMAIN-CONTAINING ADAPTER FOR CUL3-MEDIATED RHOA DEGRADATION PROTEIN FAMILY MEMBER"/>
    <property type="match status" value="1"/>
</dbReference>
<organism evidence="3 4">
    <name type="scientific">Coccomyxa subellipsoidea</name>
    <dbReference type="NCBI Taxonomy" id="248742"/>
    <lineage>
        <taxon>Eukaryota</taxon>
        <taxon>Viridiplantae</taxon>
        <taxon>Chlorophyta</taxon>
        <taxon>core chlorophytes</taxon>
        <taxon>Trebouxiophyceae</taxon>
        <taxon>Trebouxiophyceae incertae sedis</taxon>
        <taxon>Coccomyxaceae</taxon>
        <taxon>Coccomyxa</taxon>
    </lineage>
</organism>
<dbReference type="SUPFAM" id="SSF54695">
    <property type="entry name" value="POZ domain"/>
    <property type="match status" value="1"/>
</dbReference>
<dbReference type="CDD" id="cd18316">
    <property type="entry name" value="BTB_POZ_KCTD-like"/>
    <property type="match status" value="1"/>
</dbReference>
<comment type="caution">
    <text evidence="3">The sequence shown here is derived from an EMBL/GenBank/DDBJ whole genome shotgun (WGS) entry which is preliminary data.</text>
</comment>
<sequence>MVQEAVAVEDDRFYDGESVSQDDIVTLNVGGSLFTARRHTYLKDAKSLLSGLLTDEVDTQRDAEGYIFIDRDPKHFGVILNFLRDGFAVLPRDEQALKEIMVEAAHYKLEGLRALVQPNSGWRPNFATQLRAAAMQQLRGDKLSMKASLDLILFCAYGDKAKALPGANSRVDIAVYDYAELVGERMAWTPPKTGPQGSSSRGQLLYTHIKQSVLFRGDTNSRWFERTHQLSQRMIGEAPHLLDPEELEDISIEDGKQRGLYHVSTSKSRSDESTADFVDSVVEVHQHVTEHALSGTEKDLRKSALYIIDNLNLVTLALRLCDFKDVSVAVEAKHVPDADRDERQAETEYPLLVLYDVRLAISLVL</sequence>
<dbReference type="Proteomes" id="UP001491310">
    <property type="component" value="Unassembled WGS sequence"/>
</dbReference>
<keyword evidence="4" id="KW-1185">Reference proteome</keyword>
<reference evidence="3 4" key="1">
    <citation type="journal article" date="2024" name="Nat. Commun.">
        <title>Phylogenomics reveals the evolutionary origins of lichenization in chlorophyte algae.</title>
        <authorList>
            <person name="Puginier C."/>
            <person name="Libourel C."/>
            <person name="Otte J."/>
            <person name="Skaloud P."/>
            <person name="Haon M."/>
            <person name="Grisel S."/>
            <person name="Petersen M."/>
            <person name="Berrin J.G."/>
            <person name="Delaux P.M."/>
            <person name="Dal Grande F."/>
            <person name="Keller J."/>
        </authorList>
    </citation>
    <scope>NUCLEOTIDE SEQUENCE [LARGE SCALE GENOMIC DNA]</scope>
    <source>
        <strain evidence="3 4">SAG 216-7</strain>
    </source>
</reference>
<dbReference type="EMBL" id="JALJOT010000012">
    <property type="protein sequence ID" value="KAK9905022.1"/>
    <property type="molecule type" value="Genomic_DNA"/>
</dbReference>
<evidence type="ECO:0000256" key="1">
    <source>
        <dbReference type="ARBA" id="ARBA00004906"/>
    </source>
</evidence>